<dbReference type="SFLD" id="SFLDG01129">
    <property type="entry name" value="C1.5:_HAD__Beta-PGM__Phosphata"/>
    <property type="match status" value="1"/>
</dbReference>
<dbReference type="InterPro" id="IPR036412">
    <property type="entry name" value="HAD-like_sf"/>
</dbReference>
<dbReference type="InterPro" id="IPR023198">
    <property type="entry name" value="PGP-like_dom2"/>
</dbReference>
<name>A0A1C6V3Q7_9ACTN</name>
<reference evidence="1 2" key="1">
    <citation type="submission" date="2016-06" db="EMBL/GenBank/DDBJ databases">
        <authorList>
            <person name="Kjaerup R.B."/>
            <person name="Dalgaard T.S."/>
            <person name="Juul-Madsen H.R."/>
        </authorList>
    </citation>
    <scope>NUCLEOTIDE SEQUENCE [LARGE SCALE GENOMIC DNA]</scope>
    <source>
        <strain evidence="1 2">DSM 45577</strain>
    </source>
</reference>
<dbReference type="GO" id="GO:0050308">
    <property type="term" value="F:sugar-phosphatase activity"/>
    <property type="evidence" value="ECO:0007669"/>
    <property type="project" value="TreeGrafter"/>
</dbReference>
<dbReference type="Gene3D" id="1.10.150.240">
    <property type="entry name" value="Putative phosphatase, domain 2"/>
    <property type="match status" value="1"/>
</dbReference>
<dbReference type="Proteomes" id="UP000198937">
    <property type="component" value="Unassembled WGS sequence"/>
</dbReference>
<dbReference type="RefSeq" id="WP_091442060.1">
    <property type="nucleotide sequence ID" value="NZ_BMMJ01000008.1"/>
</dbReference>
<keyword evidence="2" id="KW-1185">Reference proteome</keyword>
<dbReference type="PANTHER" id="PTHR43481:SF4">
    <property type="entry name" value="GLYCEROL-1-PHOSPHATE PHOSPHOHYDROLASE 1-RELATED"/>
    <property type="match status" value="1"/>
</dbReference>
<dbReference type="InterPro" id="IPR051806">
    <property type="entry name" value="HAD-like_SPP"/>
</dbReference>
<dbReference type="AlphaFoldDB" id="A0A1C6V3Q7"/>
<dbReference type="SUPFAM" id="SSF56784">
    <property type="entry name" value="HAD-like"/>
    <property type="match status" value="1"/>
</dbReference>
<proteinExistence type="predicted"/>
<dbReference type="Pfam" id="PF00702">
    <property type="entry name" value="Hydrolase"/>
    <property type="match status" value="1"/>
</dbReference>
<protein>
    <submittedName>
        <fullName evidence="1">Haloacid dehalogenase superfamily, subfamily IA, variant 3 with third motif having DD or ED</fullName>
    </submittedName>
</protein>
<dbReference type="Gene3D" id="3.40.50.1000">
    <property type="entry name" value="HAD superfamily/HAD-like"/>
    <property type="match status" value="1"/>
</dbReference>
<dbReference type="STRING" id="683228.GA0070617_4499"/>
<dbReference type="InterPro" id="IPR006439">
    <property type="entry name" value="HAD-SF_hydro_IA"/>
</dbReference>
<dbReference type="SFLD" id="SFLDS00003">
    <property type="entry name" value="Haloacid_Dehalogenase"/>
    <property type="match status" value="1"/>
</dbReference>
<gene>
    <name evidence="1" type="ORF">GA0070617_4499</name>
</gene>
<dbReference type="OrthoDB" id="9812856at2"/>
<dbReference type="EMBL" id="FMIA01000002">
    <property type="protein sequence ID" value="SCL60868.1"/>
    <property type="molecule type" value="Genomic_DNA"/>
</dbReference>
<sequence length="224" mass="24087">MPLRLLLFDFDGLLCDTERAAHRSWDELYHQLVGHGLPDRVWAAMAGRSDGETVALADLSARLGRPVGEPTRAARLRRKRELCAVEPVRPGVTALLDAGRAAGLGLGVVSSSPWRWVEPHLRRLGLGHRFDWLVTGDDTPAHKPAPDLYRLALRRAGVPAADALAFEDSESGVRAAGAAGVYCVAVRNAVGGHADLHAADEVRASLLDVALASYLDRLAETGNR</sequence>
<organism evidence="1 2">
    <name type="scientific">Micromonospora yangpuensis</name>
    <dbReference type="NCBI Taxonomy" id="683228"/>
    <lineage>
        <taxon>Bacteria</taxon>
        <taxon>Bacillati</taxon>
        <taxon>Actinomycetota</taxon>
        <taxon>Actinomycetes</taxon>
        <taxon>Micromonosporales</taxon>
        <taxon>Micromonosporaceae</taxon>
        <taxon>Micromonospora</taxon>
    </lineage>
</organism>
<evidence type="ECO:0000313" key="2">
    <source>
        <dbReference type="Proteomes" id="UP000198937"/>
    </source>
</evidence>
<accession>A0A1C6V3Q7</accession>
<dbReference type="PRINTS" id="PR00413">
    <property type="entry name" value="HADHALOGNASE"/>
</dbReference>
<dbReference type="InterPro" id="IPR023214">
    <property type="entry name" value="HAD_sf"/>
</dbReference>
<dbReference type="PANTHER" id="PTHR43481">
    <property type="entry name" value="FRUCTOSE-1-PHOSPHATE PHOSPHATASE"/>
    <property type="match status" value="1"/>
</dbReference>
<evidence type="ECO:0000313" key="1">
    <source>
        <dbReference type="EMBL" id="SCL60868.1"/>
    </source>
</evidence>
<dbReference type="NCBIfam" id="TIGR01509">
    <property type="entry name" value="HAD-SF-IA-v3"/>
    <property type="match status" value="1"/>
</dbReference>